<dbReference type="AlphaFoldDB" id="A0A1Y4DFM1"/>
<comment type="catalytic activity">
    <reaction evidence="7 8">
        <text>7,8-dihydroneopterin 3'-triphosphate + H2O = 6-carboxy-5,6,7,8-tetrahydropterin + triphosphate + acetaldehyde + 2 H(+)</text>
        <dbReference type="Rhea" id="RHEA:27966"/>
        <dbReference type="ChEBI" id="CHEBI:15343"/>
        <dbReference type="ChEBI" id="CHEBI:15377"/>
        <dbReference type="ChEBI" id="CHEBI:15378"/>
        <dbReference type="ChEBI" id="CHEBI:18036"/>
        <dbReference type="ChEBI" id="CHEBI:58462"/>
        <dbReference type="ChEBI" id="CHEBI:61032"/>
        <dbReference type="EC" id="4.1.2.50"/>
    </reaction>
</comment>
<feature type="binding site" evidence="10">
    <location>
        <position position="13"/>
    </location>
    <ligand>
        <name>Zn(2+)</name>
        <dbReference type="ChEBI" id="CHEBI:29105"/>
    </ligand>
</feature>
<evidence type="ECO:0000256" key="1">
    <source>
        <dbReference type="ARBA" id="ARBA00005061"/>
    </source>
</evidence>
<evidence type="ECO:0000256" key="10">
    <source>
        <dbReference type="PIRSR" id="PIRSR006113-2"/>
    </source>
</evidence>
<feature type="active site" description="Proton acceptor" evidence="9">
    <location>
        <position position="22"/>
    </location>
</feature>
<dbReference type="GO" id="GO:0070497">
    <property type="term" value="F:6-carboxytetrahydropterin synthase activity"/>
    <property type="evidence" value="ECO:0007669"/>
    <property type="project" value="UniProtKB-EC"/>
</dbReference>
<dbReference type="Proteomes" id="UP000196368">
    <property type="component" value="Unassembled WGS sequence"/>
</dbReference>
<keyword evidence="5 8" id="KW-0862">Zinc</keyword>
<dbReference type="PANTHER" id="PTHR12589:SF7">
    <property type="entry name" value="6-PYRUVOYL TETRAHYDROBIOPTERIN SYNTHASE"/>
    <property type="match status" value="1"/>
</dbReference>
<dbReference type="EMBL" id="NFJD01000003">
    <property type="protein sequence ID" value="OUO56489.1"/>
    <property type="molecule type" value="Genomic_DNA"/>
</dbReference>
<dbReference type="EC" id="4.-.-.-" evidence="8"/>
<evidence type="ECO:0000256" key="9">
    <source>
        <dbReference type="PIRSR" id="PIRSR006113-1"/>
    </source>
</evidence>
<dbReference type="InterPro" id="IPR038418">
    <property type="entry name" value="6-PTP_synth/QueD_sf"/>
</dbReference>
<dbReference type="RefSeq" id="WP_087288457.1">
    <property type="nucleotide sequence ID" value="NZ_NFJD01000003.1"/>
</dbReference>
<keyword evidence="6 8" id="KW-0456">Lyase</keyword>
<dbReference type="PIRSF" id="PIRSF006113">
    <property type="entry name" value="PTP_synth"/>
    <property type="match status" value="1"/>
</dbReference>
<protein>
    <recommendedName>
        <fullName evidence="3 8">6-carboxy-5,6,7,8-tetrahydropterin synthase</fullName>
        <ecNumber evidence="8">4.-.-.-</ecNumber>
    </recommendedName>
</protein>
<keyword evidence="12" id="KW-1185">Reference proteome</keyword>
<evidence type="ECO:0000256" key="8">
    <source>
        <dbReference type="PIRNR" id="PIRNR006113"/>
    </source>
</evidence>
<feature type="active site" description="Charge relay system" evidence="9">
    <location>
        <position position="63"/>
    </location>
</feature>
<name>A0A1Y4DFM1_9BACT</name>
<sequence length="114" mass="12968">MLIKLIRTFSSAHRLPHYDGPCHQLHGHTWKAVFVIEGAVREDGMVCDFKVIKKLLDDNLPDHQFLNDWVENPTAENLAQYLFAKIGAELKKQNLTLKTLEIWESDNAAAVVEG</sequence>
<accession>A0A1Y4DFM1</accession>
<keyword evidence="4 8" id="KW-0479">Metal-binding</keyword>
<feature type="active site" description="Charge relay system" evidence="9">
    <location>
        <position position="104"/>
    </location>
</feature>
<dbReference type="Pfam" id="PF01242">
    <property type="entry name" value="PTPS"/>
    <property type="match status" value="1"/>
</dbReference>
<evidence type="ECO:0000256" key="7">
    <source>
        <dbReference type="ARBA" id="ARBA00048807"/>
    </source>
</evidence>
<gene>
    <name evidence="11" type="ORF">B5F75_04660</name>
</gene>
<dbReference type="GO" id="GO:0008616">
    <property type="term" value="P:tRNA queuosine(34) biosynthetic process"/>
    <property type="evidence" value="ECO:0007669"/>
    <property type="project" value="UniProtKB-KW"/>
</dbReference>
<dbReference type="UniPathway" id="UPA00391"/>
<comment type="cofactor">
    <cofactor evidence="8 10">
        <name>Zn(2+)</name>
        <dbReference type="ChEBI" id="CHEBI:29105"/>
    </cofactor>
    <text evidence="8 10">Binds 1 zinc ion per subunit.</text>
</comment>
<reference evidence="12" key="1">
    <citation type="submission" date="2017-04" db="EMBL/GenBank/DDBJ databases">
        <title>Function of individual gut microbiota members based on whole genome sequencing of pure cultures obtained from chicken caecum.</title>
        <authorList>
            <person name="Medvecky M."/>
            <person name="Cejkova D."/>
            <person name="Polansky O."/>
            <person name="Karasova D."/>
            <person name="Kubasova T."/>
            <person name="Cizek A."/>
            <person name="Rychlik I."/>
        </authorList>
    </citation>
    <scope>NUCLEOTIDE SEQUENCE [LARGE SCALE GENOMIC DNA]</scope>
    <source>
        <strain evidence="12">An273</strain>
    </source>
</reference>
<comment type="similarity">
    <text evidence="2 8">Belongs to the PTPS family. QueD subfamily.</text>
</comment>
<feature type="binding site" evidence="10">
    <location>
        <position position="28"/>
    </location>
    <ligand>
        <name>Zn(2+)</name>
        <dbReference type="ChEBI" id="CHEBI:29105"/>
    </ligand>
</feature>
<dbReference type="SUPFAM" id="SSF55620">
    <property type="entry name" value="Tetrahydrobiopterin biosynthesis enzymes-like"/>
    <property type="match status" value="1"/>
</dbReference>
<dbReference type="OrthoDB" id="9804698at2"/>
<evidence type="ECO:0000256" key="3">
    <source>
        <dbReference type="ARBA" id="ARBA00018141"/>
    </source>
</evidence>
<evidence type="ECO:0000313" key="11">
    <source>
        <dbReference type="EMBL" id="OUO56489.1"/>
    </source>
</evidence>
<evidence type="ECO:0000256" key="6">
    <source>
        <dbReference type="ARBA" id="ARBA00023239"/>
    </source>
</evidence>
<dbReference type="GO" id="GO:0046872">
    <property type="term" value="F:metal ion binding"/>
    <property type="evidence" value="ECO:0007669"/>
    <property type="project" value="UniProtKB-KW"/>
</dbReference>
<evidence type="ECO:0000256" key="4">
    <source>
        <dbReference type="ARBA" id="ARBA00022723"/>
    </source>
</evidence>
<keyword evidence="8" id="KW-0671">Queuosine biosynthesis</keyword>
<dbReference type="InterPro" id="IPR007115">
    <property type="entry name" value="6-PTP_synth/QueD"/>
</dbReference>
<comment type="pathway">
    <text evidence="1 8">Purine metabolism; 7-cyano-7-deazaguanine biosynthesis.</text>
</comment>
<proteinExistence type="inferred from homology"/>
<comment type="caution">
    <text evidence="11">The sequence shown here is derived from an EMBL/GenBank/DDBJ whole genome shotgun (WGS) entry which is preliminary data.</text>
</comment>
<dbReference type="PANTHER" id="PTHR12589">
    <property type="entry name" value="PYRUVOYL TETRAHYDROBIOPTERIN SYNTHASE"/>
    <property type="match status" value="1"/>
</dbReference>
<evidence type="ECO:0000256" key="2">
    <source>
        <dbReference type="ARBA" id="ARBA00008900"/>
    </source>
</evidence>
<feature type="binding site" evidence="10">
    <location>
        <position position="26"/>
    </location>
    <ligand>
        <name>Zn(2+)</name>
        <dbReference type="ChEBI" id="CHEBI:29105"/>
    </ligand>
</feature>
<evidence type="ECO:0000256" key="5">
    <source>
        <dbReference type="ARBA" id="ARBA00022833"/>
    </source>
</evidence>
<organism evidence="11 12">
    <name type="scientific">Candidatus Avelusimicrobium gallicola</name>
    <dbReference type="NCBI Taxonomy" id="2562704"/>
    <lineage>
        <taxon>Bacteria</taxon>
        <taxon>Pseudomonadati</taxon>
        <taxon>Elusimicrobiota</taxon>
        <taxon>Elusimicrobia</taxon>
        <taxon>Elusimicrobiales</taxon>
        <taxon>Elusimicrobiaceae</taxon>
        <taxon>Candidatus Avelusimicrobium</taxon>
    </lineage>
</organism>
<evidence type="ECO:0000313" key="12">
    <source>
        <dbReference type="Proteomes" id="UP000196368"/>
    </source>
</evidence>
<dbReference type="Gene3D" id="3.30.479.10">
    <property type="entry name" value="6-pyruvoyl tetrahydropterin synthase/QueD"/>
    <property type="match status" value="1"/>
</dbReference>